<reference evidence="1 2" key="1">
    <citation type="submission" date="2012-05" db="EMBL/GenBank/DDBJ databases">
        <title>Recombination and specialization in a pathogen metapopulation.</title>
        <authorList>
            <person name="Gardiner A."/>
            <person name="Kemen E."/>
            <person name="Schultz-Larsen T."/>
            <person name="MacLean D."/>
            <person name="Van Oosterhout C."/>
            <person name="Jones J.D.G."/>
        </authorList>
    </citation>
    <scope>NUCLEOTIDE SEQUENCE [LARGE SCALE GENOMIC DNA]</scope>
    <source>
        <strain evidence="1 2">Ac Nc2</strain>
    </source>
</reference>
<sequence length="107" mass="12378">MNIRHQLDCCLLTKCFQSINHCINYKHLIENVYLSNSRYTPNTKLCMLAYRGNARFISSLTRNDISFPRNLSATYTPIDSIRICVSSPVSDSFAFYITLKCIHFRSS</sequence>
<protein>
    <submittedName>
        <fullName evidence="1">Uncharacterized protein</fullName>
    </submittedName>
</protein>
<name>A0A024FVR8_9STRA</name>
<dbReference type="EMBL" id="CAIX01000394">
    <property type="protein sequence ID" value="CCI10759.1"/>
    <property type="molecule type" value="Genomic_DNA"/>
</dbReference>
<dbReference type="Proteomes" id="UP000053237">
    <property type="component" value="Unassembled WGS sequence"/>
</dbReference>
<organism evidence="1 2">
    <name type="scientific">Albugo candida</name>
    <dbReference type="NCBI Taxonomy" id="65357"/>
    <lineage>
        <taxon>Eukaryota</taxon>
        <taxon>Sar</taxon>
        <taxon>Stramenopiles</taxon>
        <taxon>Oomycota</taxon>
        <taxon>Peronosporomycetes</taxon>
        <taxon>Albuginales</taxon>
        <taxon>Albuginaceae</taxon>
        <taxon>Albugo</taxon>
    </lineage>
</organism>
<comment type="caution">
    <text evidence="1">The sequence shown here is derived from an EMBL/GenBank/DDBJ whole genome shotgun (WGS) entry which is preliminary data.</text>
</comment>
<gene>
    <name evidence="1" type="ORF">BN9_116260</name>
</gene>
<evidence type="ECO:0000313" key="1">
    <source>
        <dbReference type="EMBL" id="CCI10759.1"/>
    </source>
</evidence>
<keyword evidence="2" id="KW-1185">Reference proteome</keyword>
<accession>A0A024FVR8</accession>
<dbReference type="AlphaFoldDB" id="A0A024FVR8"/>
<dbReference type="InParanoid" id="A0A024FVR8"/>
<evidence type="ECO:0000313" key="2">
    <source>
        <dbReference type="Proteomes" id="UP000053237"/>
    </source>
</evidence>
<proteinExistence type="predicted"/>